<protein>
    <submittedName>
        <fullName evidence="1">ARM repeat superfamily protein</fullName>
    </submittedName>
</protein>
<dbReference type="ExpressionAtlas" id="A0A1D6P2F3">
    <property type="expression patterns" value="baseline and differential"/>
</dbReference>
<proteinExistence type="predicted"/>
<gene>
    <name evidence="1" type="ORF">ZEAMMB73_Zm00001d046381</name>
</gene>
<organism evidence="1">
    <name type="scientific">Zea mays</name>
    <name type="common">Maize</name>
    <dbReference type="NCBI Taxonomy" id="4577"/>
    <lineage>
        <taxon>Eukaryota</taxon>
        <taxon>Viridiplantae</taxon>
        <taxon>Streptophyta</taxon>
        <taxon>Embryophyta</taxon>
        <taxon>Tracheophyta</taxon>
        <taxon>Spermatophyta</taxon>
        <taxon>Magnoliopsida</taxon>
        <taxon>Liliopsida</taxon>
        <taxon>Poales</taxon>
        <taxon>Poaceae</taxon>
        <taxon>PACMAD clade</taxon>
        <taxon>Panicoideae</taxon>
        <taxon>Andropogonodae</taxon>
        <taxon>Andropogoneae</taxon>
        <taxon>Tripsacinae</taxon>
        <taxon>Zea</taxon>
    </lineage>
</organism>
<sequence>MELLPPVPDPWPQVVVHISSVVEQGFTALVAMVQAWESSAPDENKTPKKRFWQSGQSAIAQTISLLLQKAWLFQADNMEGSALPPLSCVNDASVLLEFVMSSVTCMEETESLKVFELVATWANAVANWDSWEMEDQGVFNTIKEAVNFHQRFDLDGLFLKTHFVRCHSTRYSFCHGSVLIHAGHSSRSKVILSPYMVRLVVLYSKHNLPSV</sequence>
<reference evidence="1" key="1">
    <citation type="submission" date="2015-12" db="EMBL/GenBank/DDBJ databases">
        <title>Update maize B73 reference genome by single molecule sequencing technologies.</title>
        <authorList>
            <consortium name="Maize Genome Sequencing Project"/>
            <person name="Ware D."/>
        </authorList>
    </citation>
    <scope>NUCLEOTIDE SEQUENCE</scope>
    <source>
        <tissue evidence="1">Seedling</tissue>
    </source>
</reference>
<dbReference type="AlphaFoldDB" id="A0A1D6P2F3"/>
<dbReference type="EMBL" id="CM000785">
    <property type="protein sequence ID" value="AQL04175.1"/>
    <property type="molecule type" value="Genomic_DNA"/>
</dbReference>
<accession>A0A1D6P2F3</accession>
<evidence type="ECO:0000313" key="1">
    <source>
        <dbReference type="EMBL" id="AQL04175.1"/>
    </source>
</evidence>
<name>A0A1D6P2F3_MAIZE</name>